<dbReference type="GO" id="GO:0009231">
    <property type="term" value="P:riboflavin biosynthetic process"/>
    <property type="evidence" value="ECO:0007669"/>
    <property type="project" value="TreeGrafter"/>
</dbReference>
<keyword evidence="2" id="KW-0479">Metal-binding</keyword>
<dbReference type="AlphaFoldDB" id="A0A7X6I8A2"/>
<reference evidence="6 7" key="1">
    <citation type="journal article" date="2020" name="Nature">
        <title>Bacterial chemolithoautotrophy via manganese oxidation.</title>
        <authorList>
            <person name="Yu H."/>
            <person name="Leadbetter J.R."/>
        </authorList>
    </citation>
    <scope>NUCLEOTIDE SEQUENCE [LARGE SCALE GENOMIC DNA]</scope>
    <source>
        <strain evidence="6 7">RBP-1</strain>
    </source>
</reference>
<dbReference type="EMBL" id="VTOX01000009">
    <property type="protein sequence ID" value="NKE68170.1"/>
    <property type="molecule type" value="Genomic_DNA"/>
</dbReference>
<evidence type="ECO:0000256" key="1">
    <source>
        <dbReference type="ARBA" id="ARBA00001947"/>
    </source>
</evidence>
<dbReference type="Pfam" id="PF02633">
    <property type="entry name" value="Creatininase"/>
    <property type="match status" value="1"/>
</dbReference>
<name>A0A7X6I8A2_9BURK</name>
<accession>A0A7X6I8A2</accession>
<evidence type="ECO:0000256" key="2">
    <source>
        <dbReference type="ARBA" id="ARBA00022723"/>
    </source>
</evidence>
<evidence type="ECO:0000313" key="7">
    <source>
        <dbReference type="Proteomes" id="UP000521868"/>
    </source>
</evidence>
<evidence type="ECO:0000256" key="5">
    <source>
        <dbReference type="ARBA" id="ARBA00024029"/>
    </source>
</evidence>
<comment type="similarity">
    <text evidence="5">Belongs to the creatininase superfamily.</text>
</comment>
<comment type="caution">
    <text evidence="6">The sequence shown here is derived from an EMBL/GenBank/DDBJ whole genome shotgun (WGS) entry which is preliminary data.</text>
</comment>
<dbReference type="GO" id="GO:0016811">
    <property type="term" value="F:hydrolase activity, acting on carbon-nitrogen (but not peptide) bonds, in linear amides"/>
    <property type="evidence" value="ECO:0007669"/>
    <property type="project" value="TreeGrafter"/>
</dbReference>
<keyword evidence="4" id="KW-0862">Zinc</keyword>
<dbReference type="GO" id="GO:0046872">
    <property type="term" value="F:metal ion binding"/>
    <property type="evidence" value="ECO:0007669"/>
    <property type="project" value="UniProtKB-KW"/>
</dbReference>
<keyword evidence="7" id="KW-1185">Reference proteome</keyword>
<protein>
    <submittedName>
        <fullName evidence="6">Creatininase family protein</fullName>
    </submittedName>
</protein>
<dbReference type="InterPro" id="IPR003785">
    <property type="entry name" value="Creatininase/forma_Hydrolase"/>
</dbReference>
<sequence>MSTSRFWAELSTRDFAGLDPARTVAVLPLGATEQHGPHLPLGVDQVLVDGIVQAALPHLPPGLPVLVLPTQQVGYSPEHARFDGTLTVSAATLIALWTEVGECVARAGVRKLLLLNAHGGQVSLMDIVARELRARCKTIVYSCSWWNLPLGDAVTGLFPPEEHRFGVHAGEIETSMLLALEPAHVHMEHARDFKSSAQQRAAQYPVLGNGHSAKLGWQMQDYNTHGAAGNAAAATAQKGQAVLAAAGAKLAALLVEISSLPLSTLVDDAHS</sequence>
<dbReference type="PANTHER" id="PTHR35005">
    <property type="entry name" value="3-DEHYDRO-SCYLLO-INOSOSE HYDROLASE"/>
    <property type="match status" value="1"/>
</dbReference>
<comment type="cofactor">
    <cofactor evidence="1">
        <name>Zn(2+)</name>
        <dbReference type="ChEBI" id="CHEBI:29105"/>
    </cofactor>
</comment>
<dbReference type="Proteomes" id="UP000521868">
    <property type="component" value="Unassembled WGS sequence"/>
</dbReference>
<evidence type="ECO:0000313" key="6">
    <source>
        <dbReference type="EMBL" id="NKE68170.1"/>
    </source>
</evidence>
<dbReference type="Gene3D" id="3.40.50.10310">
    <property type="entry name" value="Creatininase"/>
    <property type="match status" value="1"/>
</dbReference>
<gene>
    <name evidence="6" type="ORF">RAMLITH_20345</name>
</gene>
<dbReference type="SUPFAM" id="SSF102215">
    <property type="entry name" value="Creatininase"/>
    <property type="match status" value="1"/>
</dbReference>
<evidence type="ECO:0000256" key="4">
    <source>
        <dbReference type="ARBA" id="ARBA00022833"/>
    </source>
</evidence>
<dbReference type="RefSeq" id="WP_168109298.1">
    <property type="nucleotide sequence ID" value="NZ_VTOX01000009.1"/>
</dbReference>
<keyword evidence="3" id="KW-0378">Hydrolase</keyword>
<proteinExistence type="inferred from homology"/>
<evidence type="ECO:0000256" key="3">
    <source>
        <dbReference type="ARBA" id="ARBA00022801"/>
    </source>
</evidence>
<dbReference type="PANTHER" id="PTHR35005:SF1">
    <property type="entry name" value="2-AMINO-5-FORMYLAMINO-6-RIBOSYLAMINOPYRIMIDIN-4(3H)-ONE 5'-MONOPHOSPHATE DEFORMYLASE"/>
    <property type="match status" value="1"/>
</dbReference>
<dbReference type="InterPro" id="IPR024087">
    <property type="entry name" value="Creatininase-like_sf"/>
</dbReference>
<organism evidence="6 7">
    <name type="scientific">Ramlibacter lithotrophicus</name>
    <dbReference type="NCBI Taxonomy" id="2606681"/>
    <lineage>
        <taxon>Bacteria</taxon>
        <taxon>Pseudomonadati</taxon>
        <taxon>Pseudomonadota</taxon>
        <taxon>Betaproteobacteria</taxon>
        <taxon>Burkholderiales</taxon>
        <taxon>Comamonadaceae</taxon>
        <taxon>Ramlibacter</taxon>
    </lineage>
</organism>